<evidence type="ECO:0000313" key="2">
    <source>
        <dbReference type="Proteomes" id="UP000450012"/>
    </source>
</evidence>
<dbReference type="EMBL" id="WWCK01000003">
    <property type="protein sequence ID" value="MYM67167.1"/>
    <property type="molecule type" value="Genomic_DNA"/>
</dbReference>
<evidence type="ECO:0000313" key="1">
    <source>
        <dbReference type="EMBL" id="MYM67167.1"/>
    </source>
</evidence>
<dbReference type="Proteomes" id="UP000450012">
    <property type="component" value="Unassembled WGS sequence"/>
</dbReference>
<keyword evidence="2" id="KW-1185">Reference proteome</keyword>
<protein>
    <recommendedName>
        <fullName evidence="3">Leucine-rich repeat domain-containing protein</fullName>
    </recommendedName>
</protein>
<dbReference type="InterPro" id="IPR032675">
    <property type="entry name" value="LRR_dom_sf"/>
</dbReference>
<accession>A0A7X4GP98</accession>
<name>A0A7X4GP98_9BURK</name>
<dbReference type="PANTHER" id="PTHR47186">
    <property type="entry name" value="LEUCINE-RICH REPEAT-CONTAINING PROTEIN 57"/>
    <property type="match status" value="1"/>
</dbReference>
<dbReference type="Gene3D" id="3.80.10.10">
    <property type="entry name" value="Ribonuclease Inhibitor"/>
    <property type="match status" value="1"/>
</dbReference>
<dbReference type="AlphaFoldDB" id="A0A7X4GP98"/>
<dbReference type="PANTHER" id="PTHR47186:SF3">
    <property type="entry name" value="OS09G0267800 PROTEIN"/>
    <property type="match status" value="1"/>
</dbReference>
<gene>
    <name evidence="1" type="ORF">GTP45_10025</name>
</gene>
<dbReference type="SUPFAM" id="SSF52047">
    <property type="entry name" value="RNI-like"/>
    <property type="match status" value="1"/>
</dbReference>
<dbReference type="RefSeq" id="WP_161013729.1">
    <property type="nucleotide sequence ID" value="NZ_WWCK01000003.1"/>
</dbReference>
<comment type="caution">
    <text evidence="1">The sequence shown here is derived from an EMBL/GenBank/DDBJ whole genome shotgun (WGS) entry which is preliminary data.</text>
</comment>
<sequence length="288" mass="32766">MNENTSEPEILKWGRYRVMRFLPADKIASLRAYAEQNADGISLSSRDGCSIESLKVLSEFKGLKILLLRGLPDLDMEGLSALPELEELSLDHVVRAIDLSMLPPLRRLSGDWRENLLRNAHQSGITSLRLSKYKSVAGDLADFPAFPALQELELVQSTIHSLDGVSRFDKLRKIELHYMNKLEALGPLHLPHLRSFIVSVCKKISDYEQLGNCGNLEELKLHDCGPIKTIAFVERLKKLKTFRFMKTDVLDGDLLPLRRLEDVYFTEKQHFSHKTSDLNQSAYSVAYK</sequence>
<reference evidence="1 2" key="1">
    <citation type="submission" date="2019-12" db="EMBL/GenBank/DDBJ databases">
        <title>Novel species isolated from a subtropical stream in China.</title>
        <authorList>
            <person name="Lu H."/>
        </authorList>
    </citation>
    <scope>NUCLEOTIDE SEQUENCE [LARGE SCALE GENOMIC DNA]</scope>
    <source>
        <strain evidence="1 2">FT55W</strain>
    </source>
</reference>
<evidence type="ECO:0008006" key="3">
    <source>
        <dbReference type="Google" id="ProtNLM"/>
    </source>
</evidence>
<organism evidence="1 2">
    <name type="scientific">Duganella rivi</name>
    <dbReference type="NCBI Taxonomy" id="2666083"/>
    <lineage>
        <taxon>Bacteria</taxon>
        <taxon>Pseudomonadati</taxon>
        <taxon>Pseudomonadota</taxon>
        <taxon>Betaproteobacteria</taxon>
        <taxon>Burkholderiales</taxon>
        <taxon>Oxalobacteraceae</taxon>
        <taxon>Telluria group</taxon>
        <taxon>Duganella</taxon>
    </lineage>
</organism>
<proteinExistence type="predicted"/>